<dbReference type="InterPro" id="IPR003509">
    <property type="entry name" value="UPF0102_YraN-like"/>
</dbReference>
<protein>
    <recommendedName>
        <fullName evidence="2">UPF0102 protein Cop2CBH44_30220</fullName>
    </recommendedName>
</protein>
<dbReference type="InterPro" id="IPR011335">
    <property type="entry name" value="Restrct_endonuc-II-like"/>
</dbReference>
<comment type="similarity">
    <text evidence="1 2">Belongs to the UPF0102 family.</text>
</comment>
<dbReference type="Gene3D" id="3.40.1350.10">
    <property type="match status" value="1"/>
</dbReference>
<dbReference type="KEGG" id="copr:Cop2CBH44_30220"/>
<dbReference type="Proteomes" id="UP000594042">
    <property type="component" value="Chromosome"/>
</dbReference>
<dbReference type="Pfam" id="PF02021">
    <property type="entry name" value="UPF0102"/>
    <property type="match status" value="1"/>
</dbReference>
<dbReference type="SUPFAM" id="SSF52980">
    <property type="entry name" value="Restriction endonuclease-like"/>
    <property type="match status" value="1"/>
</dbReference>
<dbReference type="PANTHER" id="PTHR34039:SF1">
    <property type="entry name" value="UPF0102 PROTEIN YRAN"/>
    <property type="match status" value="1"/>
</dbReference>
<dbReference type="EMBL" id="AP023322">
    <property type="protein sequence ID" value="BCI64669.1"/>
    <property type="molecule type" value="Genomic_DNA"/>
</dbReference>
<gene>
    <name evidence="3" type="ORF">Cop2CBH44_30220</name>
</gene>
<organism evidence="3 4">
    <name type="scientific">Coprobacter secundus subsp. similis</name>
    <dbReference type="NCBI Taxonomy" id="2751153"/>
    <lineage>
        <taxon>Bacteria</taxon>
        <taxon>Pseudomonadati</taxon>
        <taxon>Bacteroidota</taxon>
        <taxon>Bacteroidia</taxon>
        <taxon>Bacteroidales</taxon>
        <taxon>Barnesiellaceae</taxon>
        <taxon>Coprobacter</taxon>
    </lineage>
</organism>
<dbReference type="GO" id="GO:0003676">
    <property type="term" value="F:nucleic acid binding"/>
    <property type="evidence" value="ECO:0007669"/>
    <property type="project" value="InterPro"/>
</dbReference>
<dbReference type="RefSeq" id="WP_044227465.1">
    <property type="nucleotide sequence ID" value="NZ_AP023322.1"/>
</dbReference>
<sequence length="127" mass="14769">MAKHNILGKNGEKIAAEYLVKQGYDIRDINWRNGRYEIDIVATQGKYLVIVEVKTRQSDIFGLPEDAINDKKIRHLIDAADSYIKQTDLPFDIRFDIVSIICKENSYEIEHIQDAFYPPIQSKKYGY</sequence>
<accession>A0A7G1HY84</accession>
<keyword evidence="4" id="KW-1185">Reference proteome</keyword>
<evidence type="ECO:0000313" key="3">
    <source>
        <dbReference type="EMBL" id="BCI64669.1"/>
    </source>
</evidence>
<dbReference type="InterPro" id="IPR011856">
    <property type="entry name" value="tRNA_endonuc-like_dom_sf"/>
</dbReference>
<dbReference type="AlphaFoldDB" id="A0A7G1HY84"/>
<dbReference type="HAMAP" id="MF_00048">
    <property type="entry name" value="UPF0102"/>
    <property type="match status" value="1"/>
</dbReference>
<dbReference type="NCBIfam" id="NF009154">
    <property type="entry name" value="PRK12497.3-3"/>
    <property type="match status" value="1"/>
</dbReference>
<proteinExistence type="inferred from homology"/>
<evidence type="ECO:0000313" key="4">
    <source>
        <dbReference type="Proteomes" id="UP000594042"/>
    </source>
</evidence>
<reference evidence="4" key="1">
    <citation type="submission" date="2020-07" db="EMBL/GenBank/DDBJ databases">
        <title>Complete genome sequencing of Coprobacter sp. strain 2CBH44.</title>
        <authorList>
            <person name="Sakamoto M."/>
            <person name="Murakami T."/>
            <person name="Mori H."/>
        </authorList>
    </citation>
    <scope>NUCLEOTIDE SEQUENCE [LARGE SCALE GENOMIC DNA]</scope>
    <source>
        <strain evidence="4">2CBH44</strain>
    </source>
</reference>
<dbReference type="CDD" id="cd20736">
    <property type="entry name" value="PoNe_Nuclease"/>
    <property type="match status" value="1"/>
</dbReference>
<evidence type="ECO:0000256" key="2">
    <source>
        <dbReference type="HAMAP-Rule" id="MF_00048"/>
    </source>
</evidence>
<evidence type="ECO:0000256" key="1">
    <source>
        <dbReference type="ARBA" id="ARBA00006738"/>
    </source>
</evidence>
<name>A0A7G1HY84_9BACT</name>
<dbReference type="PANTHER" id="PTHR34039">
    <property type="entry name" value="UPF0102 PROTEIN YRAN"/>
    <property type="match status" value="1"/>
</dbReference>